<dbReference type="Gene3D" id="3.40.30.10">
    <property type="entry name" value="Glutaredoxin"/>
    <property type="match status" value="1"/>
</dbReference>
<dbReference type="Pfam" id="PF22119">
    <property type="entry name" value="GST_C_8"/>
    <property type="match status" value="1"/>
</dbReference>
<dbReference type="EMBL" id="JAUSUH010000012">
    <property type="protein sequence ID" value="MDQ0349778.1"/>
    <property type="molecule type" value="Genomic_DNA"/>
</dbReference>
<dbReference type="SUPFAM" id="SSF52833">
    <property type="entry name" value="Thioredoxin-like"/>
    <property type="match status" value="1"/>
</dbReference>
<comment type="caution">
    <text evidence="2">The sequence shown here is derived from an EMBL/GenBank/DDBJ whole genome shotgun (WGS) entry which is preliminary data.</text>
</comment>
<keyword evidence="3" id="KW-1185">Reference proteome</keyword>
<proteinExistence type="predicted"/>
<dbReference type="GO" id="GO:0004364">
    <property type="term" value="F:glutathione transferase activity"/>
    <property type="evidence" value="ECO:0007669"/>
    <property type="project" value="UniProtKB-EC"/>
</dbReference>
<gene>
    <name evidence="2" type="ORF">J2S76_004229</name>
</gene>
<accession>A0ABU0DMV1</accession>
<dbReference type="InterPro" id="IPR054761">
    <property type="entry name" value="GST_C_proteobact"/>
</dbReference>
<organism evidence="2 3">
    <name type="scientific">Ancylobacter vacuolatus</name>
    <dbReference type="NCBI Taxonomy" id="223389"/>
    <lineage>
        <taxon>Bacteria</taxon>
        <taxon>Pseudomonadati</taxon>
        <taxon>Pseudomonadota</taxon>
        <taxon>Alphaproteobacteria</taxon>
        <taxon>Hyphomicrobiales</taxon>
        <taxon>Xanthobacteraceae</taxon>
        <taxon>Ancylobacter</taxon>
    </lineage>
</organism>
<dbReference type="Proteomes" id="UP001238467">
    <property type="component" value="Unassembled WGS sequence"/>
</dbReference>
<dbReference type="Gene3D" id="1.20.1050.10">
    <property type="match status" value="1"/>
</dbReference>
<reference evidence="2 3" key="1">
    <citation type="submission" date="2023-07" db="EMBL/GenBank/DDBJ databases">
        <title>Genomic Encyclopedia of Type Strains, Phase IV (KMG-IV): sequencing the most valuable type-strain genomes for metagenomic binning, comparative biology and taxonomic classification.</title>
        <authorList>
            <person name="Goeker M."/>
        </authorList>
    </citation>
    <scope>NUCLEOTIDE SEQUENCE [LARGE SCALE GENOMIC DNA]</scope>
    <source>
        <strain evidence="2 3">DSM 1277</strain>
    </source>
</reference>
<protein>
    <submittedName>
        <fullName evidence="2">Glutathione S-transferase</fullName>
        <ecNumber evidence="2">2.5.1.18</ecNumber>
    </submittedName>
</protein>
<dbReference type="InterPro" id="IPR004045">
    <property type="entry name" value="Glutathione_S-Trfase_N"/>
</dbReference>
<dbReference type="InterPro" id="IPR036249">
    <property type="entry name" value="Thioredoxin-like_sf"/>
</dbReference>
<dbReference type="RefSeq" id="WP_307063757.1">
    <property type="nucleotide sequence ID" value="NZ_JAUSUH010000012.1"/>
</dbReference>
<keyword evidence="2" id="KW-0808">Transferase</keyword>
<evidence type="ECO:0000313" key="3">
    <source>
        <dbReference type="Proteomes" id="UP001238467"/>
    </source>
</evidence>
<evidence type="ECO:0000313" key="2">
    <source>
        <dbReference type="EMBL" id="MDQ0349778.1"/>
    </source>
</evidence>
<evidence type="ECO:0000259" key="1">
    <source>
        <dbReference type="PROSITE" id="PS50404"/>
    </source>
</evidence>
<dbReference type="EC" id="2.5.1.18" evidence="2"/>
<sequence length="239" mass="26123">MSDYDFYYWPVPFRGQFIRALMAYAGKSWDEHGADEIEALMQRPPARQPVAFMGPPVLIERSSGLALSQMPAIALYLGETLGLIANEAGRRALTVKVVNDANDVLDEVTLNGGRQMWTRAKWEAYVPRLIHWMTIGEATGLRHGLIEERGYLLGTAEPGVADIVTSTLWSTMGERFPAIQEVLETHAPCLAALTRRVAAVPALAALRQRSFELYGTAYCGGEIETSLRQVLGGQSGGGA</sequence>
<feature type="domain" description="GST N-terminal" evidence="1">
    <location>
        <begin position="2"/>
        <end position="85"/>
    </location>
</feature>
<dbReference type="InterPro" id="IPR036282">
    <property type="entry name" value="Glutathione-S-Trfase_C_sf"/>
</dbReference>
<name>A0ABU0DMV1_9HYPH</name>
<dbReference type="PROSITE" id="PS50404">
    <property type="entry name" value="GST_NTER"/>
    <property type="match status" value="1"/>
</dbReference>
<dbReference type="SUPFAM" id="SSF47616">
    <property type="entry name" value="GST C-terminal domain-like"/>
    <property type="match status" value="1"/>
</dbReference>